<organism evidence="4 5">
    <name type="scientific">Chitinophaga defluvii</name>
    <dbReference type="NCBI Taxonomy" id="3163343"/>
    <lineage>
        <taxon>Bacteria</taxon>
        <taxon>Pseudomonadati</taxon>
        <taxon>Bacteroidota</taxon>
        <taxon>Chitinophagia</taxon>
        <taxon>Chitinophagales</taxon>
        <taxon>Chitinophagaceae</taxon>
        <taxon>Chitinophaga</taxon>
    </lineage>
</organism>
<dbReference type="PANTHER" id="PTHR34216:SF3">
    <property type="entry name" value="POLY-BETA-1,6-N-ACETYL-D-GLUCOSAMINE N-DEACETYLASE"/>
    <property type="match status" value="1"/>
</dbReference>
<protein>
    <submittedName>
        <fullName evidence="4">Polysaccharide deacetylase family protein</fullName>
    </submittedName>
</protein>
<keyword evidence="5" id="KW-1185">Reference proteome</keyword>
<evidence type="ECO:0000313" key="5">
    <source>
        <dbReference type="Proteomes" id="UP001549749"/>
    </source>
</evidence>
<accession>A0ABV2T483</accession>
<dbReference type="CDD" id="cd10918">
    <property type="entry name" value="CE4_NodB_like_5s_6s"/>
    <property type="match status" value="1"/>
</dbReference>
<dbReference type="Proteomes" id="UP001549749">
    <property type="component" value="Unassembled WGS sequence"/>
</dbReference>
<dbReference type="Pfam" id="PF01522">
    <property type="entry name" value="Polysacc_deac_1"/>
    <property type="match status" value="1"/>
</dbReference>
<evidence type="ECO:0000313" key="4">
    <source>
        <dbReference type="EMBL" id="MET6997417.1"/>
    </source>
</evidence>
<proteinExistence type="predicted"/>
<keyword evidence="2" id="KW-0732">Signal</keyword>
<evidence type="ECO:0000256" key="1">
    <source>
        <dbReference type="ARBA" id="ARBA00004613"/>
    </source>
</evidence>
<dbReference type="SUPFAM" id="SSF88713">
    <property type="entry name" value="Glycoside hydrolase/deacetylase"/>
    <property type="match status" value="1"/>
</dbReference>
<comment type="caution">
    <text evidence="4">The sequence shown here is derived from an EMBL/GenBank/DDBJ whole genome shotgun (WGS) entry which is preliminary data.</text>
</comment>
<dbReference type="InterPro" id="IPR002509">
    <property type="entry name" value="NODB_dom"/>
</dbReference>
<dbReference type="EMBL" id="JBEXAC010000001">
    <property type="protein sequence ID" value="MET6997417.1"/>
    <property type="molecule type" value="Genomic_DNA"/>
</dbReference>
<dbReference type="InterPro" id="IPR011330">
    <property type="entry name" value="Glyco_hydro/deAcase_b/a-brl"/>
</dbReference>
<dbReference type="InterPro" id="IPR051398">
    <property type="entry name" value="Polysacch_Deacetylase"/>
</dbReference>
<comment type="subcellular location">
    <subcellularLocation>
        <location evidence="1">Secreted</location>
    </subcellularLocation>
</comment>
<feature type="domain" description="NodB homology" evidence="3">
    <location>
        <begin position="85"/>
        <end position="267"/>
    </location>
</feature>
<reference evidence="4 5" key="1">
    <citation type="submission" date="2024-06" db="EMBL/GenBank/DDBJ databases">
        <title>Chitinophaga defluvii sp. nov., isolated from municipal sewage.</title>
        <authorList>
            <person name="Zhang L."/>
        </authorList>
    </citation>
    <scope>NUCLEOTIDE SEQUENCE [LARGE SCALE GENOMIC DNA]</scope>
    <source>
        <strain evidence="4 5">H8</strain>
    </source>
</reference>
<evidence type="ECO:0000256" key="2">
    <source>
        <dbReference type="ARBA" id="ARBA00022729"/>
    </source>
</evidence>
<gene>
    <name evidence="4" type="ORF">ABR189_08550</name>
</gene>
<dbReference type="RefSeq" id="WP_354660055.1">
    <property type="nucleotide sequence ID" value="NZ_JBEXAC010000001.1"/>
</dbReference>
<name>A0ABV2T483_9BACT</name>
<dbReference type="PANTHER" id="PTHR34216">
    <property type="match status" value="1"/>
</dbReference>
<evidence type="ECO:0000259" key="3">
    <source>
        <dbReference type="Pfam" id="PF01522"/>
    </source>
</evidence>
<dbReference type="Gene3D" id="3.20.20.370">
    <property type="entry name" value="Glycoside hydrolase/deacetylase"/>
    <property type="match status" value="1"/>
</dbReference>
<sequence>MSIAKKIYYQTVQLANLSLLKKIYPGRLLLPYHHLVSDAAVPHIRHLYPYKGVAAFKKDLDYLLKHFNPVTLQTVISCLRTQTPVPPNSFLLTFDDGLREVADVIAPLLFQKGVPAVFFLNSAFLDNQSLFYKFKVSLLIEALQQQEHTPATLDALAKVLQCPAPSKQELIAAIKRITYTSREITTALADILGISFQEYLVKQKPFLDSGQVKTLIDQGFAIGGHSIDHPYYEALPLEEMLTQTRGSVDFLVNKFGLSYKAFAFPHTDAGIPKAFFDQLLGGSSPDLDIIFGTNNHREDIYPQIFHRFNCERPGINIEAAVKGIMLYNYLHKKKGTAAIQRY</sequence>